<protein>
    <recommendedName>
        <fullName evidence="4">DUF4124 domain-containing protein</fullName>
    </recommendedName>
</protein>
<keyword evidence="3" id="KW-1185">Reference proteome</keyword>
<comment type="caution">
    <text evidence="2">The sequence shown here is derived from an EMBL/GenBank/DDBJ whole genome shotgun (WGS) entry which is preliminary data.</text>
</comment>
<organism evidence="2 3">
    <name type="scientific">Variovorax humicola</name>
    <dbReference type="NCBI Taxonomy" id="1769758"/>
    <lineage>
        <taxon>Bacteria</taxon>
        <taxon>Pseudomonadati</taxon>
        <taxon>Pseudomonadota</taxon>
        <taxon>Betaproteobacteria</taxon>
        <taxon>Burkholderiales</taxon>
        <taxon>Comamonadaceae</taxon>
        <taxon>Variovorax</taxon>
    </lineage>
</organism>
<evidence type="ECO:0008006" key="4">
    <source>
        <dbReference type="Google" id="ProtNLM"/>
    </source>
</evidence>
<feature type="signal peptide" evidence="1">
    <location>
        <begin position="1"/>
        <end position="21"/>
    </location>
</feature>
<dbReference type="PROSITE" id="PS51257">
    <property type="entry name" value="PROKAR_LIPOPROTEIN"/>
    <property type="match status" value="1"/>
</dbReference>
<dbReference type="RefSeq" id="WP_340362483.1">
    <property type="nucleotide sequence ID" value="NZ_JBBKZV010000002.1"/>
</dbReference>
<evidence type="ECO:0000313" key="2">
    <source>
        <dbReference type="EMBL" id="MEJ8821433.1"/>
    </source>
</evidence>
<sequence>MAKRTALILTSALFACSPAWALYKCTEGGKTSFQEMPCAAGGVVIKEQYAPEKLGSKPARPSVQEQSASLEKERLRKDAEYALRDKQNELDNFRERCARTVAVINGNRTRYNDNLTGAALAQADATAAQAQATSCSGQTQVLQGQVDSLQRKCDAMGCKAPL</sequence>
<evidence type="ECO:0000256" key="1">
    <source>
        <dbReference type="SAM" id="SignalP"/>
    </source>
</evidence>
<reference evidence="2 3" key="1">
    <citation type="submission" date="2024-03" db="EMBL/GenBank/DDBJ databases">
        <title>Novel species of the genus Variovorax.</title>
        <authorList>
            <person name="Liu Q."/>
            <person name="Xin Y.-H."/>
        </authorList>
    </citation>
    <scope>NUCLEOTIDE SEQUENCE [LARGE SCALE GENOMIC DNA]</scope>
    <source>
        <strain evidence="2 3">KACC 18501</strain>
    </source>
</reference>
<name>A0ABU8VVG8_9BURK</name>
<evidence type="ECO:0000313" key="3">
    <source>
        <dbReference type="Proteomes" id="UP001363010"/>
    </source>
</evidence>
<gene>
    <name evidence="2" type="ORF">WKW80_05195</name>
</gene>
<dbReference type="EMBL" id="JBBKZV010000002">
    <property type="protein sequence ID" value="MEJ8821433.1"/>
    <property type="molecule type" value="Genomic_DNA"/>
</dbReference>
<proteinExistence type="predicted"/>
<dbReference type="Proteomes" id="UP001363010">
    <property type="component" value="Unassembled WGS sequence"/>
</dbReference>
<feature type="chain" id="PRO_5047456939" description="DUF4124 domain-containing protein" evidence="1">
    <location>
        <begin position="22"/>
        <end position="162"/>
    </location>
</feature>
<accession>A0ABU8VVG8</accession>
<keyword evidence="1" id="KW-0732">Signal</keyword>